<keyword evidence="7" id="KW-1133">Transmembrane helix</keyword>
<gene>
    <name evidence="9" type="ORF">ET464_04725</name>
</gene>
<dbReference type="SUPFAM" id="SSF55874">
    <property type="entry name" value="ATPase domain of HSP90 chaperone/DNA topoisomerase II/histidine kinase"/>
    <property type="match status" value="1"/>
</dbReference>
<feature type="domain" description="HAMP" evidence="8">
    <location>
        <begin position="314"/>
        <end position="367"/>
    </location>
</feature>
<dbReference type="GO" id="GO:0005886">
    <property type="term" value="C:plasma membrane"/>
    <property type="evidence" value="ECO:0007669"/>
    <property type="project" value="UniProtKB-SubCell"/>
</dbReference>
<dbReference type="AlphaFoldDB" id="A0A4P6EYN7"/>
<feature type="transmembrane region" description="Helical" evidence="7">
    <location>
        <begin position="21"/>
        <end position="42"/>
    </location>
</feature>
<dbReference type="PROSITE" id="PS50885">
    <property type="entry name" value="HAMP"/>
    <property type="match status" value="1"/>
</dbReference>
<dbReference type="Proteomes" id="UP000293568">
    <property type="component" value="Chromosome"/>
</dbReference>
<keyword evidence="10" id="KW-1185">Reference proteome</keyword>
<dbReference type="Pfam" id="PF00672">
    <property type="entry name" value="HAMP"/>
    <property type="match status" value="1"/>
</dbReference>
<accession>A0A4P6EYN7</accession>
<keyword evidence="4" id="KW-0808">Transferase</keyword>
<evidence type="ECO:0000256" key="1">
    <source>
        <dbReference type="ARBA" id="ARBA00004651"/>
    </source>
</evidence>
<dbReference type="InterPro" id="IPR050640">
    <property type="entry name" value="Bact_2-comp_sensor_kinase"/>
</dbReference>
<proteinExistence type="predicted"/>
<keyword evidence="7" id="KW-0812">Transmembrane</keyword>
<evidence type="ECO:0000256" key="4">
    <source>
        <dbReference type="ARBA" id="ARBA00022679"/>
    </source>
</evidence>
<dbReference type="Gene3D" id="6.10.340.10">
    <property type="match status" value="1"/>
</dbReference>
<dbReference type="Pfam" id="PF06580">
    <property type="entry name" value="His_kinase"/>
    <property type="match status" value="1"/>
</dbReference>
<sequence length="591" mass="67362">MIFDQEARMFKHLRSIAWNSTPVKLVLGLLGITLPLIALLLYNNSYSVNVIHSQVAASDKNLIDIYMKQIDAQLTEVERHLAGLSSTDLNVQEMGDSQSEDEYILAKTAVYRKLTSDLSIYPYIDGFYIYSLKHHDGVEAYKGQLAYPQLLDLRKALEGRAIQLSQKAQYENVQWKVQQVGGAYYLIRLMHDDDLYVGAWVNASSIIQPLLGMRTGSTGAVLVVDDQGRTLYSTRDMSKEKLDFSRGFQDYYLSGQKDTYLIVGEPSAKGGFSLSAAIPDHSILENLPYLTRASTIVILLALLMLPLSFLLLRKVLLLPLRKMVGAMRLIGEGNFNIRMDLSHAPDEIVIVNRTFNTMISKIEELKINVYEEQISKQRAELKQLQLQINPHFFMNSLNILYNLAQVKQYALIQEMTMNLVHYFRYLFQSHQPLAPLKDELRHIRHYLHIQQMRFPNTFSCEINIPPYLENVAIPPLMLQTVVENSVKYAVKPGEPILLAIEAELNDLTEQPTVCITIRDNGEGYSDAALARIREGKVYADETGEHFGLWNSRERLKLQFGDKAWMDCYNDDPHGAVTEITIPLYASQEQKE</sequence>
<dbReference type="OrthoDB" id="759642at2"/>
<dbReference type="InterPro" id="IPR010559">
    <property type="entry name" value="Sig_transdc_His_kin_internal"/>
</dbReference>
<dbReference type="Gene3D" id="3.30.565.10">
    <property type="entry name" value="Histidine kinase-like ATPase, C-terminal domain"/>
    <property type="match status" value="1"/>
</dbReference>
<dbReference type="InterPro" id="IPR036890">
    <property type="entry name" value="HATPase_C_sf"/>
</dbReference>
<dbReference type="PANTHER" id="PTHR34220">
    <property type="entry name" value="SENSOR HISTIDINE KINASE YPDA"/>
    <property type="match status" value="1"/>
</dbReference>
<feature type="transmembrane region" description="Helical" evidence="7">
    <location>
        <begin position="289"/>
        <end position="312"/>
    </location>
</feature>
<dbReference type="SMART" id="SM00304">
    <property type="entry name" value="HAMP"/>
    <property type="match status" value="1"/>
</dbReference>
<evidence type="ECO:0000256" key="6">
    <source>
        <dbReference type="ARBA" id="ARBA00023136"/>
    </source>
</evidence>
<dbReference type="KEGG" id="pprt:ET464_04725"/>
<evidence type="ECO:0000256" key="3">
    <source>
        <dbReference type="ARBA" id="ARBA00022553"/>
    </source>
</evidence>
<evidence type="ECO:0000256" key="5">
    <source>
        <dbReference type="ARBA" id="ARBA00022777"/>
    </source>
</evidence>
<evidence type="ECO:0000259" key="8">
    <source>
        <dbReference type="PROSITE" id="PS50885"/>
    </source>
</evidence>
<reference evidence="9 10" key="1">
    <citation type="submission" date="2019-01" db="EMBL/GenBank/DDBJ databases">
        <title>Genome sequencing of strain FW100M-2.</title>
        <authorList>
            <person name="Heo J."/>
            <person name="Kim S.-J."/>
            <person name="Kim J.-S."/>
            <person name="Hong S.-B."/>
            <person name="Kwon S.-W."/>
        </authorList>
    </citation>
    <scope>NUCLEOTIDE SEQUENCE [LARGE SCALE GENOMIC DNA]</scope>
    <source>
        <strain evidence="9 10">FW100M-2</strain>
    </source>
</reference>
<evidence type="ECO:0000256" key="2">
    <source>
        <dbReference type="ARBA" id="ARBA00022475"/>
    </source>
</evidence>
<comment type="subcellular location">
    <subcellularLocation>
        <location evidence="1">Cell membrane</location>
        <topology evidence="1">Multi-pass membrane protein</topology>
    </subcellularLocation>
</comment>
<evidence type="ECO:0000313" key="9">
    <source>
        <dbReference type="EMBL" id="QAY65787.1"/>
    </source>
</evidence>
<dbReference type="SUPFAM" id="SSF158472">
    <property type="entry name" value="HAMP domain-like"/>
    <property type="match status" value="1"/>
</dbReference>
<keyword evidence="6 7" id="KW-0472">Membrane</keyword>
<name>A0A4P6EYN7_9BACL</name>
<evidence type="ECO:0000313" key="10">
    <source>
        <dbReference type="Proteomes" id="UP000293568"/>
    </source>
</evidence>
<dbReference type="GO" id="GO:0000155">
    <property type="term" value="F:phosphorelay sensor kinase activity"/>
    <property type="evidence" value="ECO:0007669"/>
    <property type="project" value="InterPro"/>
</dbReference>
<dbReference type="CDD" id="cd06225">
    <property type="entry name" value="HAMP"/>
    <property type="match status" value="1"/>
</dbReference>
<dbReference type="InterPro" id="IPR003660">
    <property type="entry name" value="HAMP_dom"/>
</dbReference>
<keyword evidence="2" id="KW-1003">Cell membrane</keyword>
<protein>
    <submittedName>
        <fullName evidence="9">HAMP domain-containing protein</fullName>
    </submittedName>
</protein>
<dbReference type="Pfam" id="PF02518">
    <property type="entry name" value="HATPase_c"/>
    <property type="match status" value="1"/>
</dbReference>
<dbReference type="PANTHER" id="PTHR34220:SF7">
    <property type="entry name" value="SENSOR HISTIDINE KINASE YPDA"/>
    <property type="match status" value="1"/>
</dbReference>
<keyword evidence="3" id="KW-0597">Phosphoprotein</keyword>
<dbReference type="InterPro" id="IPR003594">
    <property type="entry name" value="HATPase_dom"/>
</dbReference>
<evidence type="ECO:0000256" key="7">
    <source>
        <dbReference type="SAM" id="Phobius"/>
    </source>
</evidence>
<dbReference type="EMBL" id="CP035492">
    <property type="protein sequence ID" value="QAY65787.1"/>
    <property type="molecule type" value="Genomic_DNA"/>
</dbReference>
<organism evidence="9 10">
    <name type="scientific">Paenibacillus protaetiae</name>
    <dbReference type="NCBI Taxonomy" id="2509456"/>
    <lineage>
        <taxon>Bacteria</taxon>
        <taxon>Bacillati</taxon>
        <taxon>Bacillota</taxon>
        <taxon>Bacilli</taxon>
        <taxon>Bacillales</taxon>
        <taxon>Paenibacillaceae</taxon>
        <taxon>Paenibacillus</taxon>
    </lineage>
</organism>
<keyword evidence="5" id="KW-0418">Kinase</keyword>
<dbReference type="SMART" id="SM00387">
    <property type="entry name" value="HATPase_c"/>
    <property type="match status" value="1"/>
</dbReference>